<keyword evidence="1" id="KW-0812">Transmembrane</keyword>
<feature type="transmembrane region" description="Helical" evidence="1">
    <location>
        <begin position="77"/>
        <end position="100"/>
    </location>
</feature>
<feature type="transmembrane region" description="Helical" evidence="1">
    <location>
        <begin position="36"/>
        <end position="57"/>
    </location>
</feature>
<keyword evidence="1" id="KW-0472">Membrane</keyword>
<protein>
    <submittedName>
        <fullName evidence="2">Uncharacterized protein</fullName>
    </submittedName>
</protein>
<evidence type="ECO:0000313" key="3">
    <source>
        <dbReference type="Proteomes" id="UP000034448"/>
    </source>
</evidence>
<sequence length="101" mass="10844">MSRNPLINAGAAGLYIVFIASVMFNIIERSAPAKGVLAPIAVISIFTLSAAVMGYIFLSQPLQLYLDGKKKDALRFFLHTVLAFAGITLLILLTILSGFIS</sequence>
<reference evidence="2 3" key="1">
    <citation type="journal article" date="2015" name="Nature">
        <title>rRNA introns, odd ribosomes, and small enigmatic genomes across a large radiation of phyla.</title>
        <authorList>
            <person name="Brown C.T."/>
            <person name="Hug L.A."/>
            <person name="Thomas B.C."/>
            <person name="Sharon I."/>
            <person name="Castelle C.J."/>
            <person name="Singh A."/>
            <person name="Wilkins M.J."/>
            <person name="Williams K.H."/>
            <person name="Banfield J.F."/>
        </authorList>
    </citation>
    <scope>NUCLEOTIDE SEQUENCE [LARGE SCALE GENOMIC DNA]</scope>
</reference>
<evidence type="ECO:0000256" key="1">
    <source>
        <dbReference type="SAM" id="Phobius"/>
    </source>
</evidence>
<name>A0A0G0F6K1_9BACT</name>
<keyword evidence="1" id="KW-1133">Transmembrane helix</keyword>
<dbReference type="EMBL" id="LBSJ01000028">
    <property type="protein sequence ID" value="KKQ14853.1"/>
    <property type="molecule type" value="Genomic_DNA"/>
</dbReference>
<feature type="transmembrane region" description="Helical" evidence="1">
    <location>
        <begin position="6"/>
        <end position="24"/>
    </location>
</feature>
<organism evidence="2 3">
    <name type="scientific">Candidatus Daviesbacteria bacterium GW2011_GWA1_36_8</name>
    <dbReference type="NCBI Taxonomy" id="1618417"/>
    <lineage>
        <taxon>Bacteria</taxon>
        <taxon>Candidatus Daviesiibacteriota</taxon>
    </lineage>
</organism>
<gene>
    <name evidence="2" type="ORF">US28_C0028G0017</name>
</gene>
<comment type="caution">
    <text evidence="2">The sequence shown here is derived from an EMBL/GenBank/DDBJ whole genome shotgun (WGS) entry which is preliminary data.</text>
</comment>
<dbReference type="Proteomes" id="UP000034448">
    <property type="component" value="Unassembled WGS sequence"/>
</dbReference>
<accession>A0A0G0F6K1</accession>
<proteinExistence type="predicted"/>
<evidence type="ECO:0000313" key="2">
    <source>
        <dbReference type="EMBL" id="KKQ14853.1"/>
    </source>
</evidence>
<dbReference type="AlphaFoldDB" id="A0A0G0F6K1"/>